<dbReference type="Proteomes" id="UP001497472">
    <property type="component" value="Unassembled WGS sequence"/>
</dbReference>
<evidence type="ECO:0000313" key="2">
    <source>
        <dbReference type="Proteomes" id="UP001497472"/>
    </source>
</evidence>
<protein>
    <submittedName>
        <fullName evidence="1">Uncharacterized protein</fullName>
    </submittedName>
</protein>
<dbReference type="EMBL" id="CAVLEF010000005">
    <property type="protein sequence ID" value="CAK1543939.1"/>
    <property type="molecule type" value="Genomic_DNA"/>
</dbReference>
<organism evidence="1 2">
    <name type="scientific">Leptosia nina</name>
    <dbReference type="NCBI Taxonomy" id="320188"/>
    <lineage>
        <taxon>Eukaryota</taxon>
        <taxon>Metazoa</taxon>
        <taxon>Ecdysozoa</taxon>
        <taxon>Arthropoda</taxon>
        <taxon>Hexapoda</taxon>
        <taxon>Insecta</taxon>
        <taxon>Pterygota</taxon>
        <taxon>Neoptera</taxon>
        <taxon>Endopterygota</taxon>
        <taxon>Lepidoptera</taxon>
        <taxon>Glossata</taxon>
        <taxon>Ditrysia</taxon>
        <taxon>Papilionoidea</taxon>
        <taxon>Pieridae</taxon>
        <taxon>Pierinae</taxon>
        <taxon>Leptosia</taxon>
    </lineage>
</organism>
<keyword evidence="2" id="KW-1185">Reference proteome</keyword>
<accession>A0AAV1J3H9</accession>
<dbReference type="AlphaFoldDB" id="A0AAV1J3H9"/>
<name>A0AAV1J3H9_9NEOP</name>
<reference evidence="1 2" key="1">
    <citation type="submission" date="2023-11" db="EMBL/GenBank/DDBJ databases">
        <authorList>
            <person name="Okamura Y."/>
        </authorList>
    </citation>
    <scope>NUCLEOTIDE SEQUENCE [LARGE SCALE GENOMIC DNA]</scope>
</reference>
<comment type="caution">
    <text evidence="1">The sequence shown here is derived from an EMBL/GenBank/DDBJ whole genome shotgun (WGS) entry which is preliminary data.</text>
</comment>
<gene>
    <name evidence="1" type="ORF">LNINA_LOCUS3722</name>
</gene>
<sequence>MCHLSHYPIDFHNGIHLTKFVVQAGATCPGSFAIKYGFRCLAWACSKSDIRAIHTLCIGRKDSQVPSRGLLLVYPGEIGVVRARLKQVVVEGMHQFPLEVDR</sequence>
<evidence type="ECO:0000313" key="1">
    <source>
        <dbReference type="EMBL" id="CAK1543939.1"/>
    </source>
</evidence>
<proteinExistence type="predicted"/>